<dbReference type="FunFam" id="1.10.340.70:FF:000001">
    <property type="entry name" value="Retrovirus-related Pol polyprotein from transposon gypsy-like Protein"/>
    <property type="match status" value="1"/>
</dbReference>
<keyword evidence="6" id="KW-0378">Hydrolase</keyword>
<dbReference type="GO" id="GO:0003964">
    <property type="term" value="F:RNA-directed DNA polymerase activity"/>
    <property type="evidence" value="ECO:0007669"/>
    <property type="project" value="UniProtKB-KW"/>
</dbReference>
<dbReference type="Pfam" id="PF17921">
    <property type="entry name" value="Integrase_H2C2"/>
    <property type="match status" value="1"/>
</dbReference>
<dbReference type="SUPFAM" id="SSF53098">
    <property type="entry name" value="Ribonuclease H-like"/>
    <property type="match status" value="1"/>
</dbReference>
<feature type="domain" description="Reverse transcriptase" evidence="8">
    <location>
        <begin position="101"/>
        <end position="286"/>
    </location>
</feature>
<keyword evidence="4" id="KW-0540">Nuclease</keyword>
<gene>
    <name evidence="11" type="primary">ORF3</name>
</gene>
<evidence type="ECO:0000256" key="4">
    <source>
        <dbReference type="ARBA" id="ARBA00022722"/>
    </source>
</evidence>
<evidence type="ECO:0000259" key="9">
    <source>
        <dbReference type="PROSITE" id="PS50994"/>
    </source>
</evidence>
<evidence type="ECO:0000259" key="8">
    <source>
        <dbReference type="PROSITE" id="PS50878"/>
    </source>
</evidence>
<keyword evidence="5" id="KW-0255">Endonuclease</keyword>
<feature type="domain" description="Integrase catalytic" evidence="9">
    <location>
        <begin position="720"/>
        <end position="882"/>
    </location>
</feature>
<evidence type="ECO:0000256" key="6">
    <source>
        <dbReference type="ARBA" id="ARBA00022801"/>
    </source>
</evidence>
<dbReference type="PROSITE" id="PS50994">
    <property type="entry name" value="INTEGRASE"/>
    <property type="match status" value="1"/>
</dbReference>
<evidence type="ECO:0000256" key="5">
    <source>
        <dbReference type="ARBA" id="ARBA00022759"/>
    </source>
</evidence>
<keyword evidence="2" id="KW-0808">Transferase</keyword>
<dbReference type="AlphaFoldDB" id="Q5BN19"/>
<dbReference type="GO" id="GO:0042575">
    <property type="term" value="C:DNA polymerase complex"/>
    <property type="evidence" value="ECO:0007669"/>
    <property type="project" value="UniProtKB-ARBA"/>
</dbReference>
<dbReference type="InterPro" id="IPR000477">
    <property type="entry name" value="RT_dom"/>
</dbReference>
<dbReference type="SUPFAM" id="SSF56672">
    <property type="entry name" value="DNA/RNA polymerases"/>
    <property type="match status" value="1"/>
</dbReference>
<evidence type="ECO:0000313" key="11">
    <source>
        <dbReference type="FlyBase" id="FBgn0043847"/>
    </source>
</evidence>
<dbReference type="Gene3D" id="3.30.70.270">
    <property type="match status" value="2"/>
</dbReference>
<protein>
    <recommendedName>
        <fullName evidence="1">RNA-directed DNA polymerase</fullName>
        <ecNumber evidence="1">2.7.7.49</ecNumber>
    </recommendedName>
</protein>
<keyword evidence="7" id="KW-0695">RNA-directed DNA polymerase</keyword>
<accession>Q5BN19</accession>
<dbReference type="InterPro" id="IPR001584">
    <property type="entry name" value="Integrase_cat-core"/>
</dbReference>
<dbReference type="CDD" id="cd01647">
    <property type="entry name" value="RT_LTR"/>
    <property type="match status" value="1"/>
</dbReference>
<dbReference type="Gene3D" id="3.30.420.10">
    <property type="entry name" value="Ribonuclease H-like superfamily/Ribonuclease H"/>
    <property type="match status" value="1"/>
</dbReference>
<dbReference type="FlyBase" id="FBgn0043847">
    <property type="gene designation" value="412\ORF3"/>
</dbReference>
<dbReference type="EC" id="2.7.7.49" evidence="1"/>
<dbReference type="Pfam" id="PF17917">
    <property type="entry name" value="RT_RNaseH"/>
    <property type="match status" value="1"/>
</dbReference>
<evidence type="ECO:0000256" key="2">
    <source>
        <dbReference type="ARBA" id="ARBA00022679"/>
    </source>
</evidence>
<reference evidence="10" key="1">
    <citation type="journal article" date="2002" name="Genome Biol.">
        <title>The transposable elements of the Drosophila melanogaster euchromatin: a genomics perspective.</title>
        <authorList>
            <person name="Kaminker J.S."/>
            <person name="Bergman C.M."/>
            <person name="Kronmiller B."/>
            <person name="Carlson J."/>
            <person name="Svirskas R."/>
            <person name="Patel S."/>
            <person name="Frise E."/>
            <person name="Wheeler D.A."/>
            <person name="Lewis S.E."/>
            <person name="Rubin G.M."/>
            <person name="Ashburner M."/>
            <person name="Celniker S.E."/>
        </authorList>
    </citation>
    <scope>NUCLEOTIDE SEQUENCE</scope>
</reference>
<keyword evidence="3" id="KW-0548">Nucleotidyltransferase</keyword>
<dbReference type="CDD" id="cd09274">
    <property type="entry name" value="RNase_HI_RT_Ty3"/>
    <property type="match status" value="1"/>
</dbReference>
<dbReference type="InterPro" id="IPR043128">
    <property type="entry name" value="Rev_trsase/Diguanyl_cyclase"/>
</dbReference>
<dbReference type="InterPro" id="IPR043502">
    <property type="entry name" value="DNA/RNA_pol_sf"/>
</dbReference>
<dbReference type="PROSITE" id="PS50878">
    <property type="entry name" value="RT_POL"/>
    <property type="match status" value="1"/>
</dbReference>
<dbReference type="PANTHER" id="PTHR37984:SF5">
    <property type="entry name" value="PROTEIN NYNRIN-LIKE"/>
    <property type="match status" value="1"/>
</dbReference>
<name>Q5BN19_DROME</name>
<evidence type="ECO:0000313" key="10">
    <source>
        <dbReference type="EMBL" id="AAX28841.1"/>
    </source>
</evidence>
<dbReference type="GO" id="GO:0004519">
    <property type="term" value="F:endonuclease activity"/>
    <property type="evidence" value="ECO:0007669"/>
    <property type="project" value="UniProtKB-KW"/>
</dbReference>
<dbReference type="InterPro" id="IPR012337">
    <property type="entry name" value="RNaseH-like_sf"/>
</dbReference>
<dbReference type="FunFam" id="3.30.70.270:FF:000020">
    <property type="entry name" value="Transposon Tf2-6 polyprotein-like Protein"/>
    <property type="match status" value="1"/>
</dbReference>
<dbReference type="GO" id="GO:0003676">
    <property type="term" value="F:nucleic acid binding"/>
    <property type="evidence" value="ECO:0007669"/>
    <property type="project" value="InterPro"/>
</dbReference>
<dbReference type="Gene3D" id="1.10.340.70">
    <property type="match status" value="1"/>
</dbReference>
<evidence type="ECO:0000256" key="3">
    <source>
        <dbReference type="ARBA" id="ARBA00022695"/>
    </source>
</evidence>
<dbReference type="InterPro" id="IPR041588">
    <property type="entry name" value="Integrase_H2C2"/>
</dbReference>
<dbReference type="Gene3D" id="3.10.10.10">
    <property type="entry name" value="HIV Type 1 Reverse Transcriptase, subunit A, domain 1"/>
    <property type="match status" value="1"/>
</dbReference>
<evidence type="ECO:0000256" key="1">
    <source>
        <dbReference type="ARBA" id="ARBA00012493"/>
    </source>
</evidence>
<dbReference type="Pfam" id="PF00078">
    <property type="entry name" value="RVT_1"/>
    <property type="match status" value="1"/>
</dbReference>
<dbReference type="InterPro" id="IPR041373">
    <property type="entry name" value="RT_RNaseH"/>
</dbReference>
<dbReference type="InterPro" id="IPR036397">
    <property type="entry name" value="RNaseH_sf"/>
</dbReference>
<proteinExistence type="predicted"/>
<evidence type="ECO:0000256" key="7">
    <source>
        <dbReference type="ARBA" id="ARBA00022918"/>
    </source>
</evidence>
<dbReference type="PANTHER" id="PTHR37984">
    <property type="entry name" value="PROTEIN CBG26694"/>
    <property type="match status" value="1"/>
</dbReference>
<dbReference type="GO" id="GO:0015074">
    <property type="term" value="P:DNA integration"/>
    <property type="evidence" value="ECO:0007669"/>
    <property type="project" value="InterPro"/>
</dbReference>
<reference evidence="10" key="2">
    <citation type="submission" date="2005-02" db="EMBL/GenBank/DDBJ databases">
        <authorList>
            <person name="Celniker S.E."/>
            <person name="Kaminker J.S."/>
            <person name="Bergman C.M."/>
            <person name="Wan K."/>
            <person name="Rubin G.M."/>
        </authorList>
    </citation>
    <scope>NUCLEOTIDE SEQUENCE</scope>
</reference>
<sequence>MDTLKYEPLSNYNVVQANSEHRNKTVLSQLKKNFPELFKSQLENICSEYIDIFALESEPITVNNLYKQQLRLKDDEPVYTKNYRSPHSQVEEIQAQVQKLIKDKIVEPSVSQYNSPLLLVPKKSSPNSDKKKWRLVIDYRQINKKLLADKFPLPRIDDILDQLGRAKYFSCLDLMSGFHQIELDEGSRDITSFSTSNGSYRFTRLPFGLKIAPNSFQRMMTIAFSGIEPSQAFLYMDDLIVIGCSEKHMLKNLTEVFGKCREYNLKLHPEKCSFFMHEVTFLGHKCTDKGILPDDKKYDVIQNYPVPHDADSARRFVAFCNYYRRFIKNFADYSRHITRLCKKNVPFEWTDECQKAFIHLKSQLINPTLLQYPDFSKEFCITTDASKQACGAVLTQNHNGHQLPVAYASRAFTKGESNKSTTEQELAAIHWAIIHFRPYIYGKHFTVKTDHRPLTYLFSMVNPSSKLTRIRLELEEYNFTVEYLKGKDNHVADALSRITIKELKDITGNILKVTTRFQSRQKSCAGKEQLDLQKQTKEIASEPNVYEVITNDEVRKVVTLQLNDSICLFKHGKKIIARYDVGDLYTNGILDLDQFLQRLELQAGIYDISQIKMAPWKKIFEHVSIDKFKNMGNKILKNLKVALLNPVTQINNEKEKEAILSTLHDDPIQGGHTGITKTLAKVKRHYYWKNMSKYIKEYVRKCQKCQKAKTTKHTKTPMTITETPEHAFDRVVVDTIGPLPKSENGNEYAVTLICDLTKYLVAIPIANKSAKTVAKAIFESFILKYGPMKTFITDMGTEYKNSIITDLCKYLKIKNITSTAHHHQTVGVVERSHRTLNEYIRSYISTDKTDWDVWLQYFVYCFNTTQSMVHNYCPYELVFGRTSNLPKHFNKLHSIEPIYNIDDYAKESKYRLEVAYARARKLLEAHKEKNKENYDLKIKDIELEVGDKVLLRNEVGHKLDFKYTGPYKIESIGDNNNITLLTNKNKKQIVHKDRLKKFHS</sequence>
<dbReference type="InterPro" id="IPR050951">
    <property type="entry name" value="Retrovirus_Pol_polyprotein"/>
</dbReference>
<organism evidence="10">
    <name type="scientific">Drosophila melanogaster</name>
    <name type="common">Fruit fly</name>
    <dbReference type="NCBI Taxonomy" id="7227"/>
    <lineage>
        <taxon>Eukaryota</taxon>
        <taxon>Metazoa</taxon>
        <taxon>Ecdysozoa</taxon>
        <taxon>Arthropoda</taxon>
        <taxon>Hexapoda</taxon>
        <taxon>Insecta</taxon>
        <taxon>Pterygota</taxon>
        <taxon>Neoptera</taxon>
        <taxon>Endopterygota</taxon>
        <taxon>Diptera</taxon>
        <taxon>Brachycera</taxon>
        <taxon>Muscomorpha</taxon>
        <taxon>Ephydroidea</taxon>
        <taxon>Drosophilidae</taxon>
        <taxon>Drosophila</taxon>
        <taxon>Sophophora</taxon>
    </lineage>
</organism>
<dbReference type="EMBL" id="AY928609">
    <property type="protein sequence ID" value="AAX28841.1"/>
    <property type="molecule type" value="Genomic_DNA"/>
</dbReference>
<dbReference type="Pfam" id="PF00665">
    <property type="entry name" value="rve"/>
    <property type="match status" value="1"/>
</dbReference>
<dbReference type="GO" id="GO:0016787">
    <property type="term" value="F:hydrolase activity"/>
    <property type="evidence" value="ECO:0007669"/>
    <property type="project" value="UniProtKB-KW"/>
</dbReference>